<dbReference type="PROSITE" id="PS50082">
    <property type="entry name" value="WD_REPEATS_2"/>
    <property type="match status" value="1"/>
</dbReference>
<dbReference type="Gene3D" id="2.130.10.10">
    <property type="entry name" value="YVTN repeat-like/Quinoprotein amine dehydrogenase"/>
    <property type="match status" value="2"/>
</dbReference>
<dbReference type="InterPro" id="IPR050865">
    <property type="entry name" value="BEACH_Domain"/>
</dbReference>
<evidence type="ECO:0000256" key="1">
    <source>
        <dbReference type="PROSITE-ProRule" id="PRU00221"/>
    </source>
</evidence>
<dbReference type="InterPro" id="IPR046851">
    <property type="entry name" value="NBCH_WD40"/>
</dbReference>
<dbReference type="PANTHER" id="PTHR13743:SF157">
    <property type="entry name" value="BEACH DOMAIN-CONTAINING PROTEIN C2"/>
    <property type="match status" value="1"/>
</dbReference>
<reference evidence="3 4" key="1">
    <citation type="journal article" date="2020" name="Nat. Food">
        <title>A phased Vanilla planifolia genome enables genetic improvement of flavour and production.</title>
        <authorList>
            <person name="Hasing T."/>
            <person name="Tang H."/>
            <person name="Brym M."/>
            <person name="Khazi F."/>
            <person name="Huang T."/>
            <person name="Chambers A.H."/>
        </authorList>
    </citation>
    <scope>NUCLEOTIDE SEQUENCE [LARGE SCALE GENOMIC DNA]</scope>
    <source>
        <tissue evidence="3">Leaf</tissue>
    </source>
</reference>
<dbReference type="InterPro" id="IPR001680">
    <property type="entry name" value="WD40_rpt"/>
</dbReference>
<feature type="repeat" description="WD" evidence="1">
    <location>
        <begin position="167"/>
        <end position="200"/>
    </location>
</feature>
<dbReference type="PANTHER" id="PTHR13743">
    <property type="entry name" value="BEIGE/BEACH-RELATED"/>
    <property type="match status" value="1"/>
</dbReference>
<proteinExistence type="predicted"/>
<evidence type="ECO:0000313" key="3">
    <source>
        <dbReference type="EMBL" id="KAG0487688.1"/>
    </source>
</evidence>
<dbReference type="InterPro" id="IPR036322">
    <property type="entry name" value="WD40_repeat_dom_sf"/>
</dbReference>
<dbReference type="Pfam" id="PF20426">
    <property type="entry name" value="NBCH_WD40"/>
    <property type="match status" value="1"/>
</dbReference>
<accession>A0A835V7R7</accession>
<sequence>MSYLESIDVWCKEGLQLLNIGREKVEQKRGGRHSNKKTTNVTKRSTKLTTNITLVTLVKSAHAPAANVALCKWKPNTPDDHGNPFLFHYAKTAVSSGGGALTRMFKGPTGTSSEDWHFSRAVAFAAPGIRSSCIVAVTTDNEIITGGHVDNSIKMISADGSRTIETASGHCAPVTCLSLSPDGTYLATGSRDTTVILWRIHHTSHSNLAKVLETSSFSPMTPSSPLTCGNNFNDASQNKHKSRIEGPMHVLRGHRGEVICCSVNSDIGIVASSSSSSGVLLHSLRRGRLLRKLDNLEARALCISSTGALLIWNDLEKKLCTYYINGTHMATAILSPFSGQISCIEISADGQYALIGSSSCKDGQYPLVGSSSRQHDEANGESSIKANLSESSSSNKIFLRSYSNKPTENRLFIPIPSICFLNLLSLKVFHTLTLGEGQDVTSFALSKDNKNLLVSTADSKLIVFTDPSVITCHPLALSDESKPKGMFSLPPRFPGSVDLFKMG</sequence>
<dbReference type="SMART" id="SM00320">
    <property type="entry name" value="WD40"/>
    <property type="match status" value="4"/>
</dbReference>
<comment type="caution">
    <text evidence="3">The sequence shown here is derived from an EMBL/GenBank/DDBJ whole genome shotgun (WGS) entry which is preliminary data.</text>
</comment>
<dbReference type="Proteomes" id="UP000639772">
    <property type="component" value="Unassembled WGS sequence"/>
</dbReference>
<dbReference type="EMBL" id="JADCNM010000004">
    <property type="protein sequence ID" value="KAG0487688.1"/>
    <property type="molecule type" value="Genomic_DNA"/>
</dbReference>
<dbReference type="AlphaFoldDB" id="A0A835V7R7"/>
<evidence type="ECO:0000259" key="2">
    <source>
        <dbReference type="Pfam" id="PF20426"/>
    </source>
</evidence>
<dbReference type="PROSITE" id="PS50294">
    <property type="entry name" value="WD_REPEATS_REGION"/>
    <property type="match status" value="1"/>
</dbReference>
<keyword evidence="1" id="KW-0853">WD repeat</keyword>
<evidence type="ECO:0000313" key="4">
    <source>
        <dbReference type="Proteomes" id="UP000639772"/>
    </source>
</evidence>
<dbReference type="SUPFAM" id="SSF50978">
    <property type="entry name" value="WD40 repeat-like"/>
    <property type="match status" value="1"/>
</dbReference>
<dbReference type="InterPro" id="IPR015943">
    <property type="entry name" value="WD40/YVTN_repeat-like_dom_sf"/>
</dbReference>
<feature type="domain" description="Neurobeachin beta-propeller" evidence="2">
    <location>
        <begin position="134"/>
        <end position="354"/>
    </location>
</feature>
<name>A0A835V7R7_VANPL</name>
<organism evidence="3 4">
    <name type="scientific">Vanilla planifolia</name>
    <name type="common">Vanilla</name>
    <dbReference type="NCBI Taxonomy" id="51239"/>
    <lineage>
        <taxon>Eukaryota</taxon>
        <taxon>Viridiplantae</taxon>
        <taxon>Streptophyta</taxon>
        <taxon>Embryophyta</taxon>
        <taxon>Tracheophyta</taxon>
        <taxon>Spermatophyta</taxon>
        <taxon>Magnoliopsida</taxon>
        <taxon>Liliopsida</taxon>
        <taxon>Asparagales</taxon>
        <taxon>Orchidaceae</taxon>
        <taxon>Vanilloideae</taxon>
        <taxon>Vanilleae</taxon>
        <taxon>Vanilla</taxon>
    </lineage>
</organism>
<protein>
    <recommendedName>
        <fullName evidence="2">Neurobeachin beta-propeller domain-containing protein</fullName>
    </recommendedName>
</protein>
<dbReference type="OrthoDB" id="26681at2759"/>
<gene>
    <name evidence="3" type="ORF">HPP92_009783</name>
</gene>